<comment type="subcellular location">
    <subcellularLocation>
        <location evidence="1 6">Secreted</location>
    </subcellularLocation>
</comment>
<evidence type="ECO:0000256" key="6">
    <source>
        <dbReference type="RuleBase" id="RU367044"/>
    </source>
</evidence>
<keyword evidence="4 6" id="KW-0964">Secreted</keyword>
<gene>
    <name evidence="7" type="ORF">SHERM_16425</name>
</gene>
<keyword evidence="5 6" id="KW-0732">Signal</keyword>
<dbReference type="InterPro" id="IPR010264">
    <property type="entry name" value="Self-incomp_S1"/>
</dbReference>
<evidence type="ECO:0000256" key="3">
    <source>
        <dbReference type="ARBA" id="ARBA00022471"/>
    </source>
</evidence>
<sequence length="141" mass="16080">MNTCTFLVIISFFSLINIVALSSGARELILNKSRVLVSNGLRDDNITIHCYSSDDDLGTHQLTYGANFSWHFRTNLFDTTKFYCDFNTKYGSGKYGVFTWKLSVDYCGNFCIWIVVKVGPCLQADKKYVCQDWKNPPKTLS</sequence>
<dbReference type="Proteomes" id="UP001153555">
    <property type="component" value="Unassembled WGS sequence"/>
</dbReference>
<proteinExistence type="inferred from homology"/>
<evidence type="ECO:0000256" key="1">
    <source>
        <dbReference type="ARBA" id="ARBA00004613"/>
    </source>
</evidence>
<dbReference type="Pfam" id="PF05938">
    <property type="entry name" value="Self-incomp_S1"/>
    <property type="match status" value="1"/>
</dbReference>
<evidence type="ECO:0000313" key="8">
    <source>
        <dbReference type="Proteomes" id="UP001153555"/>
    </source>
</evidence>
<dbReference type="EMBL" id="CACSLK010014277">
    <property type="protein sequence ID" value="CAA0816559.1"/>
    <property type="molecule type" value="Genomic_DNA"/>
</dbReference>
<dbReference type="GO" id="GO:0060320">
    <property type="term" value="P:rejection of self pollen"/>
    <property type="evidence" value="ECO:0007669"/>
    <property type="project" value="UniProtKB-KW"/>
</dbReference>
<dbReference type="OrthoDB" id="883183at2759"/>
<comment type="similarity">
    <text evidence="2 6">Belongs to the plant self-incompatibility (S1) protein family.</text>
</comment>
<dbReference type="GO" id="GO:0005576">
    <property type="term" value="C:extracellular region"/>
    <property type="evidence" value="ECO:0007669"/>
    <property type="project" value="UniProtKB-SubCell"/>
</dbReference>
<accession>A0A9N7R757</accession>
<feature type="chain" id="PRO_5040536674" description="S-protein homolog" evidence="6">
    <location>
        <begin position="25"/>
        <end position="141"/>
    </location>
</feature>
<keyword evidence="8" id="KW-1185">Reference proteome</keyword>
<evidence type="ECO:0000256" key="2">
    <source>
        <dbReference type="ARBA" id="ARBA00005581"/>
    </source>
</evidence>
<keyword evidence="3 6" id="KW-0713">Self-incompatibility</keyword>
<evidence type="ECO:0000256" key="4">
    <source>
        <dbReference type="ARBA" id="ARBA00022525"/>
    </source>
</evidence>
<evidence type="ECO:0000256" key="5">
    <source>
        <dbReference type="ARBA" id="ARBA00022729"/>
    </source>
</evidence>
<reference evidence="7" key="1">
    <citation type="submission" date="2019-12" db="EMBL/GenBank/DDBJ databases">
        <authorList>
            <person name="Scholes J."/>
        </authorList>
    </citation>
    <scope>NUCLEOTIDE SEQUENCE</scope>
</reference>
<feature type="signal peptide" evidence="6">
    <location>
        <begin position="1"/>
        <end position="24"/>
    </location>
</feature>
<evidence type="ECO:0000313" key="7">
    <source>
        <dbReference type="EMBL" id="CAA0816559.1"/>
    </source>
</evidence>
<dbReference type="AlphaFoldDB" id="A0A9N7R757"/>
<comment type="caution">
    <text evidence="7">The sequence shown here is derived from an EMBL/GenBank/DDBJ whole genome shotgun (WGS) entry which is preliminary data.</text>
</comment>
<dbReference type="PANTHER" id="PTHR31232:SF42">
    <property type="entry name" value="S-PROTEIN HOMOLOG"/>
    <property type="match status" value="1"/>
</dbReference>
<protein>
    <recommendedName>
        <fullName evidence="6">S-protein homolog</fullName>
    </recommendedName>
</protein>
<dbReference type="PANTHER" id="PTHR31232">
    <property type="match status" value="1"/>
</dbReference>
<organism evidence="7 8">
    <name type="scientific">Striga hermonthica</name>
    <name type="common">Purple witchweed</name>
    <name type="synonym">Buchnera hermonthica</name>
    <dbReference type="NCBI Taxonomy" id="68872"/>
    <lineage>
        <taxon>Eukaryota</taxon>
        <taxon>Viridiplantae</taxon>
        <taxon>Streptophyta</taxon>
        <taxon>Embryophyta</taxon>
        <taxon>Tracheophyta</taxon>
        <taxon>Spermatophyta</taxon>
        <taxon>Magnoliopsida</taxon>
        <taxon>eudicotyledons</taxon>
        <taxon>Gunneridae</taxon>
        <taxon>Pentapetalae</taxon>
        <taxon>asterids</taxon>
        <taxon>lamiids</taxon>
        <taxon>Lamiales</taxon>
        <taxon>Orobanchaceae</taxon>
        <taxon>Buchnereae</taxon>
        <taxon>Striga</taxon>
    </lineage>
</organism>
<name>A0A9N7R757_STRHE</name>